<accession>A0A4C1WQU0</accession>
<dbReference type="AlphaFoldDB" id="A0A4C1WQU0"/>
<reference evidence="1 2" key="1">
    <citation type="journal article" date="2019" name="Commun. Biol.">
        <title>The bagworm genome reveals a unique fibroin gene that provides high tensile strength.</title>
        <authorList>
            <person name="Kono N."/>
            <person name="Nakamura H."/>
            <person name="Ohtoshi R."/>
            <person name="Tomita M."/>
            <person name="Numata K."/>
            <person name="Arakawa K."/>
        </authorList>
    </citation>
    <scope>NUCLEOTIDE SEQUENCE [LARGE SCALE GENOMIC DNA]</scope>
</reference>
<name>A0A4C1WQU0_EUMVA</name>
<sequence length="110" mass="12515">MVVQLLAWEGGRELPPLPPPNLGTPMGIGTTMKCLKFVLDGRFEFYFWSLISRVERPTDRHIGDIAVQGIADMFNRLSQDIHRSGRDKRMQLRGDNENLAVTHRQPASEL</sequence>
<dbReference type="EMBL" id="BGZK01000630">
    <property type="protein sequence ID" value="GBP53641.1"/>
    <property type="molecule type" value="Genomic_DNA"/>
</dbReference>
<comment type="caution">
    <text evidence="1">The sequence shown here is derived from an EMBL/GenBank/DDBJ whole genome shotgun (WGS) entry which is preliminary data.</text>
</comment>
<organism evidence="1 2">
    <name type="scientific">Eumeta variegata</name>
    <name type="common">Bagworm moth</name>
    <name type="synonym">Eumeta japonica</name>
    <dbReference type="NCBI Taxonomy" id="151549"/>
    <lineage>
        <taxon>Eukaryota</taxon>
        <taxon>Metazoa</taxon>
        <taxon>Ecdysozoa</taxon>
        <taxon>Arthropoda</taxon>
        <taxon>Hexapoda</taxon>
        <taxon>Insecta</taxon>
        <taxon>Pterygota</taxon>
        <taxon>Neoptera</taxon>
        <taxon>Endopterygota</taxon>
        <taxon>Lepidoptera</taxon>
        <taxon>Glossata</taxon>
        <taxon>Ditrysia</taxon>
        <taxon>Tineoidea</taxon>
        <taxon>Psychidae</taxon>
        <taxon>Oiketicinae</taxon>
        <taxon>Eumeta</taxon>
    </lineage>
</organism>
<proteinExistence type="predicted"/>
<evidence type="ECO:0000313" key="1">
    <source>
        <dbReference type="EMBL" id="GBP53641.1"/>
    </source>
</evidence>
<evidence type="ECO:0000313" key="2">
    <source>
        <dbReference type="Proteomes" id="UP000299102"/>
    </source>
</evidence>
<gene>
    <name evidence="1" type="ORF">EVAR_38615_1</name>
</gene>
<protein>
    <submittedName>
        <fullName evidence="1">Uncharacterized protein</fullName>
    </submittedName>
</protein>
<dbReference type="Proteomes" id="UP000299102">
    <property type="component" value="Unassembled WGS sequence"/>
</dbReference>
<keyword evidence="2" id="KW-1185">Reference proteome</keyword>